<name>A0A7I7KQD4_9MYCO</name>
<dbReference type="EMBL" id="AP022569">
    <property type="protein sequence ID" value="BBX44057.1"/>
    <property type="molecule type" value="Genomic_DNA"/>
</dbReference>
<gene>
    <name evidence="1" type="ORF">MCOO_00720</name>
</gene>
<protein>
    <submittedName>
        <fullName evidence="1">Uncharacterized protein</fullName>
    </submittedName>
</protein>
<evidence type="ECO:0000313" key="2">
    <source>
        <dbReference type="Proteomes" id="UP000465866"/>
    </source>
</evidence>
<evidence type="ECO:0000313" key="1">
    <source>
        <dbReference type="EMBL" id="BBX44057.1"/>
    </source>
</evidence>
<reference evidence="1 2" key="1">
    <citation type="journal article" date="2019" name="Emerg. Microbes Infect.">
        <title>Comprehensive subspecies identification of 175 nontuberculous mycobacteria species based on 7547 genomic profiles.</title>
        <authorList>
            <person name="Matsumoto Y."/>
            <person name="Kinjo T."/>
            <person name="Motooka D."/>
            <person name="Nabeya D."/>
            <person name="Jung N."/>
            <person name="Uechi K."/>
            <person name="Horii T."/>
            <person name="Iida T."/>
            <person name="Fujita J."/>
            <person name="Nakamura S."/>
        </authorList>
    </citation>
    <scope>NUCLEOTIDE SEQUENCE [LARGE SCALE GENOMIC DNA]</scope>
    <source>
        <strain evidence="1 2">JCM 12404</strain>
    </source>
</reference>
<dbReference type="KEGG" id="mcoo:MCOO_00720"/>
<dbReference type="PROSITE" id="PS51318">
    <property type="entry name" value="TAT"/>
    <property type="match status" value="1"/>
</dbReference>
<dbReference type="Proteomes" id="UP000465866">
    <property type="component" value="Chromosome"/>
</dbReference>
<dbReference type="AlphaFoldDB" id="A0A7I7KQD4"/>
<organism evidence="1 2">
    <name type="scientific">Mycobacterium cookii</name>
    <dbReference type="NCBI Taxonomy" id="1775"/>
    <lineage>
        <taxon>Bacteria</taxon>
        <taxon>Bacillati</taxon>
        <taxon>Actinomycetota</taxon>
        <taxon>Actinomycetes</taxon>
        <taxon>Mycobacteriales</taxon>
        <taxon>Mycobacteriaceae</taxon>
        <taxon>Mycobacterium</taxon>
    </lineage>
</organism>
<dbReference type="InterPro" id="IPR006311">
    <property type="entry name" value="TAT_signal"/>
</dbReference>
<accession>A0A7I7KQD4</accession>
<proteinExistence type="predicted"/>
<sequence>MSQTDSNGQRRRAGFTLVTAAGGAVAAAVFGMGTAHATPVVDIYSDTAGVYAAGDHVLPNDAYDMLFGSLGSQGIANSTLDISDAQANLPGYESFTTDVVAFEQTAGDHALENLINAIDPSAFYEQTTAGVTGTLIDSGGAYLVPDSFLGYLATGLDYGLLTPTGLDYVLTPLIDILTGTPFG</sequence>
<keyword evidence="2" id="KW-1185">Reference proteome</keyword>